<protein>
    <recommendedName>
        <fullName evidence="10">Zinc transporter ZIP13 homolog</fullName>
    </recommendedName>
</protein>
<feature type="transmembrane region" description="Helical" evidence="7">
    <location>
        <begin position="80"/>
        <end position="98"/>
    </location>
</feature>
<dbReference type="Proteomes" id="UP001177670">
    <property type="component" value="Unassembled WGS sequence"/>
</dbReference>
<evidence type="ECO:0000256" key="7">
    <source>
        <dbReference type="SAM" id="Phobius"/>
    </source>
</evidence>
<feature type="transmembrane region" description="Helical" evidence="7">
    <location>
        <begin position="37"/>
        <end position="60"/>
    </location>
</feature>
<name>A0AA40KP47_9HYME</name>
<keyword evidence="2 7" id="KW-0812">Transmembrane</keyword>
<dbReference type="GO" id="GO:0006882">
    <property type="term" value="P:intracellular zinc ion homeostasis"/>
    <property type="evidence" value="ECO:0007669"/>
    <property type="project" value="TreeGrafter"/>
</dbReference>
<sequence length="440" mass="48123">MAADMCMQQNCTDSTGFLYDMIMEMWSPLDTMEHLNYAPWVFSLLGSTMIGLTGIFPLLIVPIQEGADLKTGDGAGTLKMLLSFAVGGLLGDVFLHLLPEAWANHKTGAGHPSMTCGLWVLGGFLVFVIVEKLFAFEQETEIEDTSINNAKICEKGNIEDEKEMENNNCINLIGSNPKNGFSKRFANDFSNAINELQPFIEKKNGYSQLSNGFKDIHKNGSVTSGIKPVLICSELSNTRKSLPLDEANDYLKKFSRNTNGFVTELSNSCSKKKDNPDKASDDQQTVAKEKPKHISGYLNLIANVIDNFTHGLAVGGSFLVSFRLGVLTTFAILIHEIPHEVGDFAILLRSGFNRWDAARAQLLTASGGIFGAMFAVLFSSGIGEKTNWILPFTAGGFLHISMVTILPELLKETSLKESLKQTIALLFGIVLMAVLTILCD</sequence>
<evidence type="ECO:0000256" key="4">
    <source>
        <dbReference type="ARBA" id="ARBA00023136"/>
    </source>
</evidence>
<dbReference type="GO" id="GO:0005385">
    <property type="term" value="F:zinc ion transmembrane transporter activity"/>
    <property type="evidence" value="ECO:0007669"/>
    <property type="project" value="TreeGrafter"/>
</dbReference>
<feature type="compositionally biased region" description="Basic and acidic residues" evidence="6">
    <location>
        <begin position="271"/>
        <end position="281"/>
    </location>
</feature>
<evidence type="ECO:0008006" key="10">
    <source>
        <dbReference type="Google" id="ProtNLM"/>
    </source>
</evidence>
<evidence type="ECO:0000256" key="6">
    <source>
        <dbReference type="SAM" id="MobiDB-lite"/>
    </source>
</evidence>
<dbReference type="PANTHER" id="PTHR16950">
    <property type="entry name" value="ZINC TRANSPORTER SLC39A7 HISTIDINE-RICH MEMBRANE PROTEIN KE4"/>
    <property type="match status" value="1"/>
</dbReference>
<evidence type="ECO:0000256" key="1">
    <source>
        <dbReference type="ARBA" id="ARBA00004141"/>
    </source>
</evidence>
<reference evidence="8" key="1">
    <citation type="submission" date="2021-10" db="EMBL/GenBank/DDBJ databases">
        <title>Melipona bicolor Genome sequencing and assembly.</title>
        <authorList>
            <person name="Araujo N.S."/>
            <person name="Arias M.C."/>
        </authorList>
    </citation>
    <scope>NUCLEOTIDE SEQUENCE</scope>
    <source>
        <strain evidence="8">USP_2M_L1-L4_2017</strain>
        <tissue evidence="8">Whole body</tissue>
    </source>
</reference>
<keyword evidence="4 7" id="KW-0472">Membrane</keyword>
<feature type="transmembrane region" description="Helical" evidence="7">
    <location>
        <begin position="110"/>
        <end position="130"/>
    </location>
</feature>
<feature type="transmembrane region" description="Helical" evidence="7">
    <location>
        <begin position="422"/>
        <end position="438"/>
    </location>
</feature>
<feature type="transmembrane region" description="Helical" evidence="7">
    <location>
        <begin position="388"/>
        <end position="410"/>
    </location>
</feature>
<accession>A0AA40KP47</accession>
<comment type="subcellular location">
    <subcellularLocation>
        <location evidence="1">Membrane</location>
        <topology evidence="1">Multi-pass membrane protein</topology>
    </subcellularLocation>
</comment>
<feature type="region of interest" description="Disordered" evidence="6">
    <location>
        <begin position="266"/>
        <end position="286"/>
    </location>
</feature>
<evidence type="ECO:0000256" key="5">
    <source>
        <dbReference type="ARBA" id="ARBA00038485"/>
    </source>
</evidence>
<evidence type="ECO:0000256" key="3">
    <source>
        <dbReference type="ARBA" id="ARBA00022989"/>
    </source>
</evidence>
<organism evidence="8 9">
    <name type="scientific">Melipona bicolor</name>
    <dbReference type="NCBI Taxonomy" id="60889"/>
    <lineage>
        <taxon>Eukaryota</taxon>
        <taxon>Metazoa</taxon>
        <taxon>Ecdysozoa</taxon>
        <taxon>Arthropoda</taxon>
        <taxon>Hexapoda</taxon>
        <taxon>Insecta</taxon>
        <taxon>Pterygota</taxon>
        <taxon>Neoptera</taxon>
        <taxon>Endopterygota</taxon>
        <taxon>Hymenoptera</taxon>
        <taxon>Apocrita</taxon>
        <taxon>Aculeata</taxon>
        <taxon>Apoidea</taxon>
        <taxon>Anthophila</taxon>
        <taxon>Apidae</taxon>
        <taxon>Melipona</taxon>
    </lineage>
</organism>
<dbReference type="GO" id="GO:0016020">
    <property type="term" value="C:membrane"/>
    <property type="evidence" value="ECO:0007669"/>
    <property type="project" value="UniProtKB-SubCell"/>
</dbReference>
<keyword evidence="9" id="KW-1185">Reference proteome</keyword>
<comment type="similarity">
    <text evidence="5">Belongs to the ZIP transporter (TC 2.A.5) family. KE4/Catsup subfamily.</text>
</comment>
<dbReference type="EMBL" id="JAHYIQ010000012">
    <property type="protein sequence ID" value="KAK1127573.1"/>
    <property type="molecule type" value="Genomic_DNA"/>
</dbReference>
<proteinExistence type="inferred from homology"/>
<comment type="caution">
    <text evidence="8">The sequence shown here is derived from an EMBL/GenBank/DDBJ whole genome shotgun (WGS) entry which is preliminary data.</text>
</comment>
<evidence type="ECO:0000313" key="8">
    <source>
        <dbReference type="EMBL" id="KAK1127573.1"/>
    </source>
</evidence>
<gene>
    <name evidence="8" type="ORF">K0M31_004104</name>
</gene>
<evidence type="ECO:0000313" key="9">
    <source>
        <dbReference type="Proteomes" id="UP001177670"/>
    </source>
</evidence>
<feature type="transmembrane region" description="Helical" evidence="7">
    <location>
        <begin position="362"/>
        <end position="382"/>
    </location>
</feature>
<dbReference type="InterPro" id="IPR003689">
    <property type="entry name" value="ZIP"/>
</dbReference>
<evidence type="ECO:0000256" key="2">
    <source>
        <dbReference type="ARBA" id="ARBA00022692"/>
    </source>
</evidence>
<dbReference type="Pfam" id="PF02535">
    <property type="entry name" value="Zip"/>
    <property type="match status" value="1"/>
</dbReference>
<keyword evidence="3 7" id="KW-1133">Transmembrane helix</keyword>
<dbReference type="PANTHER" id="PTHR16950:SF16">
    <property type="entry name" value="ZINC TRANSPORTER ZIP13"/>
    <property type="match status" value="1"/>
</dbReference>
<dbReference type="AlphaFoldDB" id="A0AA40KP47"/>